<comment type="subcellular location">
    <subcellularLocation>
        <location evidence="1">Membrane</location>
    </subcellularLocation>
</comment>
<comment type="caution">
    <text evidence="8">The sequence shown here is derived from an EMBL/GenBank/DDBJ whole genome shotgun (WGS) entry which is preliminary data.</text>
</comment>
<dbReference type="EMBL" id="JBBMFD010000005">
    <property type="protein sequence ID" value="MEQ2440158.1"/>
    <property type="molecule type" value="Genomic_DNA"/>
</dbReference>
<evidence type="ECO:0000313" key="8">
    <source>
        <dbReference type="EMBL" id="MEQ2440158.1"/>
    </source>
</evidence>
<evidence type="ECO:0000259" key="7">
    <source>
        <dbReference type="Pfam" id="PF00350"/>
    </source>
</evidence>
<sequence length="549" mass="62508">MEQLASIRAYLASEKFSVAVVGEFNRGKSTLVNRLIEQDIIPTSDIPTTALPIYISGGEQESLVLKTANGQKRYQIEEKSWEAIEEERKKFAGAKGEILLKRNCSLLIENDLEIIDTPGVNSQIRGDLSMAEQALSGCDCAILPMAAIAAFSESEKLFLQERILMKKVPRIMVVLTKLDLVDEKQRLSVVESVQRKLEAMETEIPLYLSAENMVEGWEDRSGTEAIRKQILAWLHESSHIQLKKERASQEMKAVSSDLAAVYQCQLDIIEEKEEKRKETAEQSKQKLLRSAQIQWDALEIDMLNRCNQNFEWIRSMTEERQQDVIEKLTLELSHVTNPKDWWEKDYPYRIKMEMISLGNVLENNLQGFYTRDVNWLNHLLQEKYSSAVPPQNQRIAEKNIFRAPMEQQAVELEDMKRSRLISRVGTGVATVGGYLIGGLIGLSPIGMAVGIGGGILSEVFMNKRVESQKRELTRIIREELPGVFSSSIETVERNIRDVYISTIRTMKQTCSDWVKVKCDAIDAAQKQADDPKREEAVRRKLAELREIGI</sequence>
<keyword evidence="4" id="KW-0342">GTP-binding</keyword>
<keyword evidence="3" id="KW-0378">Hydrolase</keyword>
<accession>A0ABV1E293</accession>
<evidence type="ECO:0000256" key="2">
    <source>
        <dbReference type="ARBA" id="ARBA00022741"/>
    </source>
</evidence>
<gene>
    <name evidence="8" type="ORF">WMO26_04890</name>
</gene>
<proteinExistence type="predicted"/>
<feature type="transmembrane region" description="Helical" evidence="6">
    <location>
        <begin position="431"/>
        <end position="460"/>
    </location>
</feature>
<keyword evidence="9" id="KW-1185">Reference proteome</keyword>
<dbReference type="InterPro" id="IPR027417">
    <property type="entry name" value="P-loop_NTPase"/>
</dbReference>
<evidence type="ECO:0000256" key="1">
    <source>
        <dbReference type="ARBA" id="ARBA00004370"/>
    </source>
</evidence>
<feature type="domain" description="Dynamin N-terminal" evidence="7">
    <location>
        <begin position="18"/>
        <end position="177"/>
    </location>
</feature>
<evidence type="ECO:0000313" key="9">
    <source>
        <dbReference type="Proteomes" id="UP001489509"/>
    </source>
</evidence>
<reference evidence="8 9" key="1">
    <citation type="submission" date="2024-03" db="EMBL/GenBank/DDBJ databases">
        <title>Human intestinal bacterial collection.</title>
        <authorList>
            <person name="Pauvert C."/>
            <person name="Hitch T.C.A."/>
            <person name="Clavel T."/>
        </authorList>
    </citation>
    <scope>NUCLEOTIDE SEQUENCE [LARGE SCALE GENOMIC DNA]</scope>
    <source>
        <strain evidence="8 9">CLA-JM-H44</strain>
    </source>
</reference>
<dbReference type="PANTHER" id="PTHR10465">
    <property type="entry name" value="TRANSMEMBRANE GTPASE FZO1"/>
    <property type="match status" value="1"/>
</dbReference>
<dbReference type="InterPro" id="IPR045063">
    <property type="entry name" value="Dynamin_N"/>
</dbReference>
<protein>
    <submittedName>
        <fullName evidence="8">Dynamin family protein</fullName>
    </submittedName>
</protein>
<evidence type="ECO:0000256" key="4">
    <source>
        <dbReference type="ARBA" id="ARBA00023134"/>
    </source>
</evidence>
<name>A0ABV1E293_9FIRM</name>
<dbReference type="Pfam" id="PF00350">
    <property type="entry name" value="Dynamin_N"/>
    <property type="match status" value="1"/>
</dbReference>
<dbReference type="RefSeq" id="WP_349218553.1">
    <property type="nucleotide sequence ID" value="NZ_JBBMFD010000005.1"/>
</dbReference>
<organism evidence="8 9">
    <name type="scientific">Solibaculum intestinale</name>
    <dbReference type="NCBI Taxonomy" id="3133165"/>
    <lineage>
        <taxon>Bacteria</taxon>
        <taxon>Bacillati</taxon>
        <taxon>Bacillota</taxon>
        <taxon>Clostridia</taxon>
        <taxon>Eubacteriales</taxon>
        <taxon>Oscillospiraceae</taxon>
        <taxon>Solibaculum</taxon>
    </lineage>
</organism>
<keyword evidence="5 6" id="KW-0472">Membrane</keyword>
<evidence type="ECO:0000256" key="3">
    <source>
        <dbReference type="ARBA" id="ARBA00022801"/>
    </source>
</evidence>
<keyword evidence="6" id="KW-0812">Transmembrane</keyword>
<keyword evidence="2" id="KW-0547">Nucleotide-binding</keyword>
<evidence type="ECO:0000256" key="5">
    <source>
        <dbReference type="ARBA" id="ARBA00023136"/>
    </source>
</evidence>
<dbReference type="PANTHER" id="PTHR10465:SF0">
    <property type="entry name" value="SARCALUMENIN"/>
    <property type="match status" value="1"/>
</dbReference>
<dbReference type="InterPro" id="IPR027094">
    <property type="entry name" value="Mitofusin_fam"/>
</dbReference>
<dbReference type="Proteomes" id="UP001489509">
    <property type="component" value="Unassembled WGS sequence"/>
</dbReference>
<keyword evidence="6" id="KW-1133">Transmembrane helix</keyword>
<dbReference type="SUPFAM" id="SSF52540">
    <property type="entry name" value="P-loop containing nucleoside triphosphate hydrolases"/>
    <property type="match status" value="1"/>
</dbReference>
<evidence type="ECO:0000256" key="6">
    <source>
        <dbReference type="SAM" id="Phobius"/>
    </source>
</evidence>
<dbReference type="Gene3D" id="3.40.50.300">
    <property type="entry name" value="P-loop containing nucleotide triphosphate hydrolases"/>
    <property type="match status" value="1"/>
</dbReference>